<dbReference type="Pfam" id="PF13577">
    <property type="entry name" value="SnoaL_4"/>
    <property type="match status" value="1"/>
</dbReference>
<feature type="domain" description="SnoaL-like" evidence="1">
    <location>
        <begin position="11"/>
        <end position="135"/>
    </location>
</feature>
<organism evidence="2 3">
    <name type="scientific">Denitromonas iodatirespirans</name>
    <dbReference type="NCBI Taxonomy" id="2795389"/>
    <lineage>
        <taxon>Bacteria</taxon>
        <taxon>Pseudomonadati</taxon>
        <taxon>Pseudomonadota</taxon>
        <taxon>Betaproteobacteria</taxon>
        <taxon>Rhodocyclales</taxon>
        <taxon>Zoogloeaceae</taxon>
        <taxon>Denitromonas</taxon>
    </lineage>
</organism>
<evidence type="ECO:0000313" key="3">
    <source>
        <dbReference type="Proteomes" id="UP000694660"/>
    </source>
</evidence>
<dbReference type="InterPro" id="IPR011944">
    <property type="entry name" value="Steroid_delta5-4_isomerase"/>
</dbReference>
<dbReference type="AlphaFoldDB" id="A0A944DAT5"/>
<dbReference type="InterPro" id="IPR032710">
    <property type="entry name" value="NTF2-like_dom_sf"/>
</dbReference>
<keyword evidence="3" id="KW-1185">Reference proteome</keyword>
<dbReference type="Gene3D" id="3.10.450.50">
    <property type="match status" value="1"/>
</dbReference>
<gene>
    <name evidence="2" type="ORF">I8J34_17240</name>
</gene>
<dbReference type="CDD" id="cd00531">
    <property type="entry name" value="NTF2_like"/>
    <property type="match status" value="1"/>
</dbReference>
<dbReference type="InterPro" id="IPR037401">
    <property type="entry name" value="SnoaL-like"/>
</dbReference>
<dbReference type="RefSeq" id="WP_214362878.1">
    <property type="nucleotide sequence ID" value="NZ_JAEKFT010000022.1"/>
</dbReference>
<evidence type="ECO:0000259" key="1">
    <source>
        <dbReference type="Pfam" id="PF13577"/>
    </source>
</evidence>
<name>A0A944DAT5_DENI1</name>
<protein>
    <submittedName>
        <fullName evidence="2">Nuclear transport factor 2 family protein</fullName>
    </submittedName>
</protein>
<comment type="caution">
    <text evidence="2">The sequence shown here is derived from an EMBL/GenBank/DDBJ whole genome shotgun (WGS) entry which is preliminary data.</text>
</comment>
<dbReference type="NCBIfam" id="TIGR02246">
    <property type="entry name" value="SgcJ/EcaC family oxidoreductase"/>
    <property type="match status" value="1"/>
</dbReference>
<dbReference type="EMBL" id="JAEKFT010000022">
    <property type="protein sequence ID" value="MBT0962930.1"/>
    <property type="molecule type" value="Genomic_DNA"/>
</dbReference>
<dbReference type="Proteomes" id="UP000694660">
    <property type="component" value="Unassembled WGS sequence"/>
</dbReference>
<proteinExistence type="predicted"/>
<reference evidence="3" key="1">
    <citation type="journal article" date="2022" name="ISME J.">
        <title>Genetic and phylogenetic analysis of dissimilatory iodate-reducing bacteria identifies potential niches across the world's oceans.</title>
        <authorList>
            <person name="Reyes-Umana V."/>
            <person name="Henning Z."/>
            <person name="Lee K."/>
            <person name="Barnum T.P."/>
            <person name="Coates J.D."/>
        </authorList>
    </citation>
    <scope>NUCLEOTIDE SEQUENCE [LARGE SCALE GENOMIC DNA]</scope>
    <source>
        <strain evidence="3">IR12</strain>
    </source>
</reference>
<evidence type="ECO:0000313" key="2">
    <source>
        <dbReference type="EMBL" id="MBT0962930.1"/>
    </source>
</evidence>
<accession>A0A944DAT5</accession>
<dbReference type="SUPFAM" id="SSF54427">
    <property type="entry name" value="NTF2-like"/>
    <property type="match status" value="1"/>
</dbReference>
<sequence length="145" mass="15719">MTPLEIREVCDACRTLVLRAAARADGGDAEGLAALFAEDGMLVRPDGIRLQGREAIRAAYAARPAERLTRHVVSNTLVEIVSPTEAQACSYVLLWSGSLADPAGPRGRPAHGLPVLGEFDDRFALTPDGWRILHREARFVLHASH</sequence>